<protein>
    <submittedName>
        <fullName evidence="2">DUF87 domain-containing protein</fullName>
    </submittedName>
</protein>
<dbReference type="EMBL" id="CP045273">
    <property type="protein sequence ID" value="QJX80697.1"/>
    <property type="molecule type" value="Genomic_DNA"/>
</dbReference>
<dbReference type="InterPro" id="IPR002789">
    <property type="entry name" value="HerA_central"/>
</dbReference>
<sequence>MWSVLLMYEKEFIGGHIFDGSIANLKFAYDALTRTNNEFVKTPIENGEILISEEPFSSEKYFLRVNEIKYGGNAAWALEMAREHNYFEKNRDLSDEHENPDEPFRAQREEQRFNIAECEILGVSRENGFFSARTPISVFSRVRKLVPQDFDGPLQKTMGDLKIGHLRSGSQVLSLEAGIFKKALSTHTFITARTGGGKSNTMKVLNGVMLETKGEVSPLIFEPHGEYIQDLKRHPLQKERLVIYNQDGRDGDNKIKIAYKRVTVDSLMNIRKQMRWTEPQERFMTEAQAVLRDNWFQVLVETPYDEEEYFIMNGKPFEDDDMGDLQDFVSHLGKGTGSKPKLLRDIFRGGAHIDTIKATKSKLQRLARATFLVADEKQDDMEFIIGHLLNGKGVLVDMASLSGLQELFLSSLLTSEVLERQKALYKKDRKGFEEGKYPTIAIVLEECQRVLGKGEDTEGNVFRSVVNEGRKFLLGLIAITQQAKLMDPVVLSQMNTHIILGISDETDFDLLKGRVQKSIKNLEMDINQLMPGEAIISSPTSPFALPIKIFEYNQYIENLKRKIPSTTTSSNFSLFT</sequence>
<name>A0A6M6E823_PRIMG</name>
<accession>A0A6M6E823</accession>
<dbReference type="AlphaFoldDB" id="A0A6M6E823"/>
<keyword evidence="2" id="KW-0614">Plasmid</keyword>
<reference evidence="2 3" key="1">
    <citation type="submission" date="2019-10" db="EMBL/GenBank/DDBJ databases">
        <title>Complete genome sequences for adaption low water activity.</title>
        <authorList>
            <person name="Zhao L."/>
            <person name="Zhong J."/>
        </authorList>
    </citation>
    <scope>NUCLEOTIDE SEQUENCE [LARGE SCALE GENOMIC DNA]</scope>
    <source>
        <strain evidence="2 3">FDU301</strain>
        <plasmid evidence="3">pfdu301a</plasmid>
    </source>
</reference>
<dbReference type="PANTHER" id="PTHR42957:SF1">
    <property type="entry name" value="HELICASE MJ1565-RELATED"/>
    <property type="match status" value="1"/>
</dbReference>
<dbReference type="PANTHER" id="PTHR42957">
    <property type="entry name" value="HELICASE MJ1565-RELATED"/>
    <property type="match status" value="1"/>
</dbReference>
<dbReference type="SUPFAM" id="SSF52540">
    <property type="entry name" value="P-loop containing nucleoside triphosphate hydrolases"/>
    <property type="match status" value="1"/>
</dbReference>
<gene>
    <name evidence="2" type="ORF">FDZ14_31910</name>
</gene>
<evidence type="ECO:0000259" key="1">
    <source>
        <dbReference type="Pfam" id="PF01935"/>
    </source>
</evidence>
<proteinExistence type="predicted"/>
<feature type="domain" description="Helicase HerA central" evidence="1">
    <location>
        <begin position="162"/>
        <end position="416"/>
    </location>
</feature>
<organism evidence="2 3">
    <name type="scientific">Priestia megaterium</name>
    <name type="common">Bacillus megaterium</name>
    <dbReference type="NCBI Taxonomy" id="1404"/>
    <lineage>
        <taxon>Bacteria</taxon>
        <taxon>Bacillati</taxon>
        <taxon>Bacillota</taxon>
        <taxon>Bacilli</taxon>
        <taxon>Bacillales</taxon>
        <taxon>Bacillaceae</taxon>
        <taxon>Priestia</taxon>
    </lineage>
</organism>
<dbReference type="Pfam" id="PF01935">
    <property type="entry name" value="DUF87"/>
    <property type="match status" value="1"/>
</dbReference>
<dbReference type="InterPro" id="IPR027417">
    <property type="entry name" value="P-loop_NTPase"/>
</dbReference>
<dbReference type="Proteomes" id="UP000501076">
    <property type="component" value="Plasmid pFDU301A"/>
</dbReference>
<dbReference type="InterPro" id="IPR008571">
    <property type="entry name" value="HerA-like"/>
</dbReference>
<evidence type="ECO:0000313" key="2">
    <source>
        <dbReference type="EMBL" id="QJX80697.1"/>
    </source>
</evidence>
<dbReference type="Gene3D" id="3.40.50.300">
    <property type="entry name" value="P-loop containing nucleotide triphosphate hydrolases"/>
    <property type="match status" value="2"/>
</dbReference>
<geneLocation type="plasmid" evidence="3">
    <name>pfdu301a</name>
</geneLocation>
<evidence type="ECO:0000313" key="3">
    <source>
        <dbReference type="Proteomes" id="UP000501076"/>
    </source>
</evidence>